<dbReference type="RefSeq" id="WP_281803763.1">
    <property type="nucleotide sequence ID" value="NZ_BSEC01000001.1"/>
</dbReference>
<dbReference type="GO" id="GO:0000976">
    <property type="term" value="F:transcription cis-regulatory region binding"/>
    <property type="evidence" value="ECO:0007669"/>
    <property type="project" value="TreeGrafter"/>
</dbReference>
<dbReference type="SMART" id="SM00448">
    <property type="entry name" value="REC"/>
    <property type="match status" value="1"/>
</dbReference>
<keyword evidence="4 7" id="KW-0238">DNA-binding</keyword>
<dbReference type="GO" id="GO:0000156">
    <property type="term" value="F:phosphorelay response regulator activity"/>
    <property type="evidence" value="ECO:0007669"/>
    <property type="project" value="TreeGrafter"/>
</dbReference>
<feature type="domain" description="Response regulatory" evidence="8">
    <location>
        <begin position="1"/>
        <end position="112"/>
    </location>
</feature>
<organism evidence="10 11">
    <name type="scientific">Methylocystis echinoides</name>
    <dbReference type="NCBI Taxonomy" id="29468"/>
    <lineage>
        <taxon>Bacteria</taxon>
        <taxon>Pseudomonadati</taxon>
        <taxon>Pseudomonadota</taxon>
        <taxon>Alphaproteobacteria</taxon>
        <taxon>Hyphomicrobiales</taxon>
        <taxon>Methylocystaceae</taxon>
        <taxon>Methylocystis</taxon>
    </lineage>
</organism>
<dbReference type="Pfam" id="PF00072">
    <property type="entry name" value="Response_reg"/>
    <property type="match status" value="1"/>
</dbReference>
<keyword evidence="5" id="KW-0804">Transcription</keyword>
<feature type="DNA-binding region" description="OmpR/PhoB-type" evidence="7">
    <location>
        <begin position="141"/>
        <end position="240"/>
    </location>
</feature>
<keyword evidence="1 6" id="KW-0597">Phosphoprotein</keyword>
<dbReference type="Gene3D" id="1.10.10.10">
    <property type="entry name" value="Winged helix-like DNA-binding domain superfamily/Winged helix DNA-binding domain"/>
    <property type="match status" value="1"/>
</dbReference>
<name>A0A9W6GVD4_9HYPH</name>
<dbReference type="PROSITE" id="PS51755">
    <property type="entry name" value="OMPR_PHOB"/>
    <property type="match status" value="1"/>
</dbReference>
<accession>A0A9W6GVD4</accession>
<dbReference type="AlphaFoldDB" id="A0A9W6GVD4"/>
<dbReference type="SUPFAM" id="SSF46894">
    <property type="entry name" value="C-terminal effector domain of the bipartite response regulators"/>
    <property type="match status" value="1"/>
</dbReference>
<feature type="domain" description="OmpR/PhoB-type" evidence="9">
    <location>
        <begin position="141"/>
        <end position="240"/>
    </location>
</feature>
<dbReference type="EMBL" id="BSEC01000001">
    <property type="protein sequence ID" value="GLI93761.1"/>
    <property type="molecule type" value="Genomic_DNA"/>
</dbReference>
<dbReference type="InterPro" id="IPR036388">
    <property type="entry name" value="WH-like_DNA-bd_sf"/>
</dbReference>
<evidence type="ECO:0000259" key="9">
    <source>
        <dbReference type="PROSITE" id="PS51755"/>
    </source>
</evidence>
<dbReference type="Proteomes" id="UP001144323">
    <property type="component" value="Unassembled WGS sequence"/>
</dbReference>
<evidence type="ECO:0000313" key="11">
    <source>
        <dbReference type="Proteomes" id="UP001144323"/>
    </source>
</evidence>
<dbReference type="PANTHER" id="PTHR48111:SF1">
    <property type="entry name" value="TWO-COMPONENT RESPONSE REGULATOR ORR33"/>
    <property type="match status" value="1"/>
</dbReference>
<gene>
    <name evidence="10" type="ORF">LMG27198_27530</name>
</gene>
<comment type="caution">
    <text evidence="10">The sequence shown here is derived from an EMBL/GenBank/DDBJ whole genome shotgun (WGS) entry which is preliminary data.</text>
</comment>
<keyword evidence="2" id="KW-0902">Two-component regulatory system</keyword>
<dbReference type="InterPro" id="IPR001789">
    <property type="entry name" value="Sig_transdc_resp-reg_receiver"/>
</dbReference>
<dbReference type="CDD" id="cd00383">
    <property type="entry name" value="trans_reg_C"/>
    <property type="match status" value="1"/>
</dbReference>
<dbReference type="GO" id="GO:0005829">
    <property type="term" value="C:cytosol"/>
    <property type="evidence" value="ECO:0007669"/>
    <property type="project" value="TreeGrafter"/>
</dbReference>
<dbReference type="PROSITE" id="PS50110">
    <property type="entry name" value="RESPONSE_REGULATORY"/>
    <property type="match status" value="1"/>
</dbReference>
<keyword evidence="11" id="KW-1185">Reference proteome</keyword>
<feature type="modified residue" description="4-aspartylphosphate" evidence="6">
    <location>
        <position position="48"/>
    </location>
</feature>
<evidence type="ECO:0000256" key="3">
    <source>
        <dbReference type="ARBA" id="ARBA00023015"/>
    </source>
</evidence>
<evidence type="ECO:0000256" key="2">
    <source>
        <dbReference type="ARBA" id="ARBA00023012"/>
    </source>
</evidence>
<evidence type="ECO:0000256" key="5">
    <source>
        <dbReference type="ARBA" id="ARBA00023163"/>
    </source>
</evidence>
<dbReference type="GO" id="GO:0032993">
    <property type="term" value="C:protein-DNA complex"/>
    <property type="evidence" value="ECO:0007669"/>
    <property type="project" value="TreeGrafter"/>
</dbReference>
<dbReference type="SUPFAM" id="SSF52172">
    <property type="entry name" value="CheY-like"/>
    <property type="match status" value="1"/>
</dbReference>
<keyword evidence="3" id="KW-0805">Transcription regulation</keyword>
<dbReference type="InterPro" id="IPR011006">
    <property type="entry name" value="CheY-like_superfamily"/>
</dbReference>
<dbReference type="InterPro" id="IPR039420">
    <property type="entry name" value="WalR-like"/>
</dbReference>
<dbReference type="Pfam" id="PF00486">
    <property type="entry name" value="Trans_reg_C"/>
    <property type="match status" value="1"/>
</dbReference>
<sequence>MIVDRDHGVRSALGAYFSGVGFSAFEAATRDEALSIIGKEAPSLIIIDLQLDNYDGFMVISELRQLSDAPIIVTAADYDEIDKISALEGGADDYIHKNCKPRELLAHVRARLRRYNLQREATAASEVTWSDAIVGRALDPSRAFKFDAFIYPGLGYDLKTHDGKEISLSARELSFLRLLAENAQQHVPFEEIALHIYRGQENVERRTSVMVSRLRSKLEPHTQTHPIIVCKPNVGYKLNVAVKSAA</sequence>
<dbReference type="Gene3D" id="3.40.50.2300">
    <property type="match status" value="1"/>
</dbReference>
<evidence type="ECO:0000259" key="8">
    <source>
        <dbReference type="PROSITE" id="PS50110"/>
    </source>
</evidence>
<dbReference type="GO" id="GO:0006355">
    <property type="term" value="P:regulation of DNA-templated transcription"/>
    <property type="evidence" value="ECO:0007669"/>
    <property type="project" value="InterPro"/>
</dbReference>
<evidence type="ECO:0000256" key="1">
    <source>
        <dbReference type="ARBA" id="ARBA00022553"/>
    </source>
</evidence>
<dbReference type="InterPro" id="IPR001867">
    <property type="entry name" value="OmpR/PhoB-type_DNA-bd"/>
</dbReference>
<evidence type="ECO:0000313" key="10">
    <source>
        <dbReference type="EMBL" id="GLI93761.1"/>
    </source>
</evidence>
<dbReference type="Gene3D" id="6.10.250.690">
    <property type="match status" value="1"/>
</dbReference>
<evidence type="ECO:0000256" key="6">
    <source>
        <dbReference type="PROSITE-ProRule" id="PRU00169"/>
    </source>
</evidence>
<dbReference type="SMART" id="SM00862">
    <property type="entry name" value="Trans_reg_C"/>
    <property type="match status" value="1"/>
</dbReference>
<dbReference type="PANTHER" id="PTHR48111">
    <property type="entry name" value="REGULATOR OF RPOS"/>
    <property type="match status" value="1"/>
</dbReference>
<reference evidence="10" key="1">
    <citation type="journal article" date="2023" name="Int. J. Syst. Evol. Microbiol.">
        <title>Methylocystis iwaonis sp. nov., a type II methane-oxidizing bacterium from surface soil of a rice paddy field in Japan, and emended description of the genus Methylocystis (ex Whittenbury et al. 1970) Bowman et al. 1993.</title>
        <authorList>
            <person name="Kaise H."/>
            <person name="Sawadogo J.B."/>
            <person name="Alam M.S."/>
            <person name="Ueno C."/>
            <person name="Dianou D."/>
            <person name="Shinjo R."/>
            <person name="Asakawa S."/>
        </authorList>
    </citation>
    <scope>NUCLEOTIDE SEQUENCE</scope>
    <source>
        <strain evidence="10">LMG27198</strain>
    </source>
</reference>
<evidence type="ECO:0000256" key="4">
    <source>
        <dbReference type="ARBA" id="ARBA00023125"/>
    </source>
</evidence>
<proteinExistence type="predicted"/>
<protein>
    <submittedName>
        <fullName evidence="10">DNA-binding response regulator</fullName>
    </submittedName>
</protein>
<dbReference type="InterPro" id="IPR016032">
    <property type="entry name" value="Sig_transdc_resp-reg_C-effctor"/>
</dbReference>
<evidence type="ECO:0000256" key="7">
    <source>
        <dbReference type="PROSITE-ProRule" id="PRU01091"/>
    </source>
</evidence>